<dbReference type="Proteomes" id="UP000886860">
    <property type="component" value="Unassembled WGS sequence"/>
</dbReference>
<gene>
    <name evidence="4" type="ORF">IAB60_10785</name>
</gene>
<dbReference type="InterPro" id="IPR036388">
    <property type="entry name" value="WH-like_DNA-bd_sf"/>
</dbReference>
<dbReference type="InterPro" id="IPR035965">
    <property type="entry name" value="PAS-like_dom_sf"/>
</dbReference>
<proteinExistence type="predicted"/>
<evidence type="ECO:0000259" key="3">
    <source>
        <dbReference type="PROSITE" id="PS50045"/>
    </source>
</evidence>
<dbReference type="PANTHER" id="PTHR32071:SF13">
    <property type="entry name" value="RESPONSE REGULATOR HSFA"/>
    <property type="match status" value="1"/>
</dbReference>
<dbReference type="Gene3D" id="1.10.8.60">
    <property type="match status" value="1"/>
</dbReference>
<dbReference type="PROSITE" id="PS50045">
    <property type="entry name" value="SIGMA54_INTERACT_4"/>
    <property type="match status" value="1"/>
</dbReference>
<comment type="caution">
    <text evidence="4">The sequence shown here is derived from an EMBL/GenBank/DDBJ whole genome shotgun (WGS) entry which is preliminary data.</text>
</comment>
<reference evidence="4" key="1">
    <citation type="submission" date="2020-10" db="EMBL/GenBank/DDBJ databases">
        <authorList>
            <person name="Gilroy R."/>
        </authorList>
    </citation>
    <scope>NUCLEOTIDE SEQUENCE</scope>
    <source>
        <strain evidence="4">CHK123-3438</strain>
    </source>
</reference>
<keyword evidence="1" id="KW-0547">Nucleotide-binding</keyword>
<dbReference type="Gene3D" id="1.10.10.10">
    <property type="entry name" value="Winged helix-like DNA-binding domain superfamily/Winged helix DNA-binding domain"/>
    <property type="match status" value="1"/>
</dbReference>
<protein>
    <submittedName>
        <fullName evidence="4">Sigma 54-interacting transcriptional regulator</fullName>
    </submittedName>
</protein>
<organism evidence="4 5">
    <name type="scientific">Candidatus Caccovicinus merdipullorum</name>
    <dbReference type="NCBI Taxonomy" id="2840724"/>
    <lineage>
        <taxon>Bacteria</taxon>
        <taxon>Bacillati</taxon>
        <taxon>Bacillota</taxon>
        <taxon>Clostridia</taxon>
        <taxon>Eubacteriales</taxon>
        <taxon>Candidatus Caccovicinus</taxon>
    </lineage>
</organism>
<feature type="domain" description="Sigma-54 factor interaction" evidence="3">
    <location>
        <begin position="344"/>
        <end position="554"/>
    </location>
</feature>
<dbReference type="Gene3D" id="3.30.450.20">
    <property type="entry name" value="PAS domain"/>
    <property type="match status" value="1"/>
</dbReference>
<reference evidence="4" key="2">
    <citation type="journal article" date="2021" name="PeerJ">
        <title>Extensive microbial diversity within the chicken gut microbiome revealed by metagenomics and culture.</title>
        <authorList>
            <person name="Gilroy R."/>
            <person name="Ravi A."/>
            <person name="Getino M."/>
            <person name="Pursley I."/>
            <person name="Horton D.L."/>
            <person name="Alikhan N.F."/>
            <person name="Baker D."/>
            <person name="Gharbi K."/>
            <person name="Hall N."/>
            <person name="Watson M."/>
            <person name="Adriaenssens E.M."/>
            <person name="Foster-Nyarko E."/>
            <person name="Jarju S."/>
            <person name="Secka A."/>
            <person name="Antonio M."/>
            <person name="Oren A."/>
            <person name="Chaudhuri R.R."/>
            <person name="La Ragione R."/>
            <person name="Hildebrand F."/>
            <person name="Pallen M.J."/>
        </authorList>
    </citation>
    <scope>NUCLEOTIDE SEQUENCE</scope>
    <source>
        <strain evidence="4">CHK123-3438</strain>
    </source>
</reference>
<dbReference type="CDD" id="cd00009">
    <property type="entry name" value="AAA"/>
    <property type="match status" value="1"/>
</dbReference>
<dbReference type="Pfam" id="PF25601">
    <property type="entry name" value="AAA_lid_14"/>
    <property type="match status" value="1"/>
</dbReference>
<dbReference type="InterPro" id="IPR027417">
    <property type="entry name" value="P-loop_NTPase"/>
</dbReference>
<dbReference type="InterPro" id="IPR058031">
    <property type="entry name" value="AAA_lid_NorR"/>
</dbReference>
<evidence type="ECO:0000313" key="4">
    <source>
        <dbReference type="EMBL" id="HIT42556.1"/>
    </source>
</evidence>
<accession>A0A9D1GKS0</accession>
<evidence type="ECO:0000256" key="2">
    <source>
        <dbReference type="ARBA" id="ARBA00022840"/>
    </source>
</evidence>
<evidence type="ECO:0000256" key="1">
    <source>
        <dbReference type="ARBA" id="ARBA00022741"/>
    </source>
</evidence>
<sequence length="655" mass="73648">MPDSPNKYKVLIVCINPYIRVEFLDYLTSFLGSYITFDAASPSELKEPRQLEGYGCILFSSRMVQTAFPLPVPETITQLVCSRTFNHAYLDQLIRIPPMEKVYVVNDTLDSAIDIIEEFRESGLSQYQYIPWGPDSSNADLSVRYAITIGEPQLVPSHISNVINIGNRIIDIATINELCMTFHLPTRLSNQITKNYISHILKVVKTAGNSYSSYVFSQQLLDAVASNLPLSICLTDASGRILLANDSFSADWFFSDTQAVGRSFASFLPEESAAISFQETADYRIYNQKGNPFFLSVMELFFPNHDPVCLLTSRPAPPMEEKECENIEDSTALIERQRSTFQNIITASKQWNSVLSYARRLALYDFPILIHGENGTQKKMLANAIHKSSRRRNNAIISLNQMLSLSGNSPQQILETANHGTLLVDNIEYLSLTLQDFLIQVFQSSADTSIFLPRHYDIRVIATTSADLYERMEQGLFRQELFYLLGGTSIETIPLRNRREDIPLLLDHFFQNLFLNPDFQAANILSDSLYEFMMTYDYPGNVQELQNLAQHLFSQYAAHPLIMAQLPSYIRNRIPAAKTRESSLKKQVLTIIQTSPKSGRAAIQKALAASGTEISDGKLRGLLKELAAENLIFIHRTKGGCEITETGAALLSAGK</sequence>
<dbReference type="InterPro" id="IPR002078">
    <property type="entry name" value="Sigma_54_int"/>
</dbReference>
<evidence type="ECO:0000313" key="5">
    <source>
        <dbReference type="Proteomes" id="UP000886860"/>
    </source>
</evidence>
<dbReference type="SUPFAM" id="SSF52540">
    <property type="entry name" value="P-loop containing nucleoside triphosphate hydrolases"/>
    <property type="match status" value="1"/>
</dbReference>
<dbReference type="SUPFAM" id="SSF55785">
    <property type="entry name" value="PYP-like sensor domain (PAS domain)"/>
    <property type="match status" value="1"/>
</dbReference>
<dbReference type="GO" id="GO:0006355">
    <property type="term" value="P:regulation of DNA-templated transcription"/>
    <property type="evidence" value="ECO:0007669"/>
    <property type="project" value="InterPro"/>
</dbReference>
<name>A0A9D1GKS0_9FIRM</name>
<dbReference type="EMBL" id="DVKS01000183">
    <property type="protein sequence ID" value="HIT42556.1"/>
    <property type="molecule type" value="Genomic_DNA"/>
</dbReference>
<dbReference type="PANTHER" id="PTHR32071">
    <property type="entry name" value="TRANSCRIPTIONAL REGULATORY PROTEIN"/>
    <property type="match status" value="1"/>
</dbReference>
<dbReference type="Gene3D" id="3.40.50.300">
    <property type="entry name" value="P-loop containing nucleotide triphosphate hydrolases"/>
    <property type="match status" value="1"/>
</dbReference>
<keyword evidence="2" id="KW-0067">ATP-binding</keyword>
<dbReference type="AlphaFoldDB" id="A0A9D1GKS0"/>
<dbReference type="GO" id="GO:0005524">
    <property type="term" value="F:ATP binding"/>
    <property type="evidence" value="ECO:0007669"/>
    <property type="project" value="UniProtKB-KW"/>
</dbReference>
<dbReference type="Pfam" id="PF14532">
    <property type="entry name" value="Sigma54_activ_2"/>
    <property type="match status" value="1"/>
</dbReference>